<accession>A0A4U5PCX6</accession>
<sequence length="71" mass="8370">MLEDHLKPEETREPRRIAASPAFRRFKRRHRLLAASSSSRHTVMFYSFSFREGSIVARANMPNERRKPGKL</sequence>
<reference evidence="1 2" key="1">
    <citation type="journal article" date="2015" name="Genome Biol.">
        <title>Comparative genomics of Steinernema reveals deeply conserved gene regulatory networks.</title>
        <authorList>
            <person name="Dillman A.R."/>
            <person name="Macchietto M."/>
            <person name="Porter C.F."/>
            <person name="Rogers A."/>
            <person name="Williams B."/>
            <person name="Antoshechkin I."/>
            <person name="Lee M.M."/>
            <person name="Goodwin Z."/>
            <person name="Lu X."/>
            <person name="Lewis E.E."/>
            <person name="Goodrich-Blair H."/>
            <person name="Stock S.P."/>
            <person name="Adams B.J."/>
            <person name="Sternberg P.W."/>
            <person name="Mortazavi A."/>
        </authorList>
    </citation>
    <scope>NUCLEOTIDE SEQUENCE [LARGE SCALE GENOMIC DNA]</scope>
    <source>
        <strain evidence="1 2">ALL</strain>
    </source>
</reference>
<gene>
    <name evidence="1" type="ORF">L596_008412</name>
</gene>
<keyword evidence="2" id="KW-1185">Reference proteome</keyword>
<protein>
    <submittedName>
        <fullName evidence="1">Uncharacterized protein</fullName>
    </submittedName>
</protein>
<comment type="caution">
    <text evidence="1">The sequence shown here is derived from an EMBL/GenBank/DDBJ whole genome shotgun (WGS) entry which is preliminary data.</text>
</comment>
<name>A0A4U5PCX6_STECR</name>
<evidence type="ECO:0000313" key="1">
    <source>
        <dbReference type="EMBL" id="TKR94071.1"/>
    </source>
</evidence>
<reference evidence="1 2" key="2">
    <citation type="journal article" date="2019" name="G3 (Bethesda)">
        <title>Hybrid Assembly of the Genome of the Entomopathogenic Nematode Steinernema carpocapsae Identifies the X-Chromosome.</title>
        <authorList>
            <person name="Serra L."/>
            <person name="Macchietto M."/>
            <person name="Macias-Munoz A."/>
            <person name="McGill C.J."/>
            <person name="Rodriguez I.M."/>
            <person name="Rodriguez B."/>
            <person name="Murad R."/>
            <person name="Mortazavi A."/>
        </authorList>
    </citation>
    <scope>NUCLEOTIDE SEQUENCE [LARGE SCALE GENOMIC DNA]</scope>
    <source>
        <strain evidence="1 2">ALL</strain>
    </source>
</reference>
<organism evidence="1 2">
    <name type="scientific">Steinernema carpocapsae</name>
    <name type="common">Entomopathogenic nematode</name>
    <dbReference type="NCBI Taxonomy" id="34508"/>
    <lineage>
        <taxon>Eukaryota</taxon>
        <taxon>Metazoa</taxon>
        <taxon>Ecdysozoa</taxon>
        <taxon>Nematoda</taxon>
        <taxon>Chromadorea</taxon>
        <taxon>Rhabditida</taxon>
        <taxon>Tylenchina</taxon>
        <taxon>Panagrolaimomorpha</taxon>
        <taxon>Strongyloidoidea</taxon>
        <taxon>Steinernematidae</taxon>
        <taxon>Steinernema</taxon>
    </lineage>
</organism>
<dbReference type="Proteomes" id="UP000298663">
    <property type="component" value="Unassembled WGS sequence"/>
</dbReference>
<dbReference type="EMBL" id="AZBU02000002">
    <property type="protein sequence ID" value="TKR94071.1"/>
    <property type="molecule type" value="Genomic_DNA"/>
</dbReference>
<proteinExistence type="predicted"/>
<evidence type="ECO:0000313" key="2">
    <source>
        <dbReference type="Proteomes" id="UP000298663"/>
    </source>
</evidence>
<dbReference type="AlphaFoldDB" id="A0A4U5PCX6"/>